<feature type="region of interest" description="Disordered" evidence="2">
    <location>
        <begin position="1373"/>
        <end position="1447"/>
    </location>
</feature>
<feature type="region of interest" description="Disordered" evidence="2">
    <location>
        <begin position="683"/>
        <end position="707"/>
    </location>
</feature>
<feature type="region of interest" description="Disordered" evidence="2">
    <location>
        <begin position="908"/>
        <end position="953"/>
    </location>
</feature>
<keyword evidence="4" id="KW-1185">Reference proteome</keyword>
<dbReference type="RefSeq" id="XP_073389127.1">
    <property type="nucleotide sequence ID" value="XM_073533026.1"/>
</dbReference>
<dbReference type="Gramene" id="Pp3c3_35360V3.4">
    <property type="protein sequence ID" value="Pp3c3_35360V3.4"/>
    <property type="gene ID" value="Pp3c3_35360"/>
</dbReference>
<keyword evidence="1" id="KW-0175">Coiled coil</keyword>
<feature type="coiled-coil region" evidence="1">
    <location>
        <begin position="806"/>
        <end position="840"/>
    </location>
</feature>
<dbReference type="KEGG" id="ppp:112279453"/>
<dbReference type="EMBL" id="ABEU02000003">
    <property type="status" value="NOT_ANNOTATED_CDS"/>
    <property type="molecule type" value="Genomic_DNA"/>
</dbReference>
<sequence length="1447" mass="158792">MGGKNSKREEPCGSTPPRGSPSTKVYRSRSLPIKVFNRKLGNDYGGSVEGKPLHEDADDIDQIEEYRRLVELENLHGRDKTGLYGFSKQYITRSCINSLRSSREEIIYEEEKGEEDDSVARENQRQVKVDSLKASPICSRGRRRSRLSSQSAPCFAEYLGEAEGVAGAGVISKNVLIQLDSVVDASPLGENPKNFRVEAIEGTNATSQEDVLGSANCDAKQSEVLSATKSVDNSSSVESLSSTGVLKLNSELSCTETDSDACEGCSSLQANYSTIRKDDKGTCTLTYSFGTVLSLNGAYSDIILTEAYDCAIQVQYSVKSRTWKRLKRNNFSKDKESDKETSGRGSFGCEGEEGMTVKDKVNLPFNNSGKRQQDTLKAEFTDTVDMAWNSSSGKRIKDRVGGEEALSDIQPDAFAWGLVGESDPFLGFDAADFFGKVPTQGDQMSGAYIRRSLSKISKGTSLARRVRGLRASPKPVTSLESCLRAQIADPLDRNRAKSVIRPLKFSSSAEKGNPNDVSVIGCSAALPSSNANMVDESSSKSGLSSASTGLPNLTNLSIFLKEYAVKLAMTSKGESDGDVDTNPTVVPANYLVSSSPCDDNSKKILLPVLLKKRKVSDSRRFLSNGTEQGLDRSSAEGSTATTFETLLFSFGVALGVLFGAGPHQMEVKRLNQLLDETQANLEALKLEPGTRESPARTNDSEAVGRSQYETQQQHQMAELEAELEAELDQLTGRESAAMESQYSVLDELDMDGVASVVYGDLEPTGLPAGVEEDSDDDLSALAQPACLNNYAVSPRELTRLLRKLQRARQEELITELEGELEATQSKLQNREKELEMWKDRVRRFTEVSFGSGSGSVDECATPDRSTMSFVPVDKSSIIIEATTDISVGVKGDEVSIHSSLQTNGYEVENHPVESGSHLEPVLRGEPKTGLHREPANQEPQDMRRNSQGNGLAVEDDDVSNEFLQSMIEFEDDRPFQGEVIYRDCRPILENSQIITQLIDSVHELDSHGACGESVELCSVTPSVGPFSSCVSMADTWEHPLESATFEGRLFPRSKLLVPYPSRRASYNSDFGQPVLIRSQDNGGFTSLAEHGSTTKRYSELSESLKSVSDMSGVETADYKPCEASFSVKYKNSTTRPASEPKVSAGANPSFWVGVGRAGLTTPVEKGTKLLKAPQNPSVQWPGELTPTVQEKIARWEGLMEGQTPGPAPGADWECQSRASETIDHQDATNFEYDDNVFSEDNLLLETEEILGRMLVQRIVEKSKHAAGSLVKKAQTALATLERDDRIEADVYYGGDTYMDERTDSEVCISERASELKEGWNDDQVEQQTSFLDDAVREEYEFFRRLEIINKDRKSKKVVKKEAATKEIVGFATASESDLESNSQLSPGSPRSGVLEEESSKEKYVKQVAEPSSRGSRDTWPSPGHARQFTLDRGIDDRRDEVRSRRRL</sequence>
<dbReference type="RefSeq" id="XP_024369675.1">
    <property type="nucleotide sequence ID" value="XM_024513907.2"/>
</dbReference>
<feature type="region of interest" description="Disordered" evidence="2">
    <location>
        <begin position="1"/>
        <end position="28"/>
    </location>
</feature>
<reference evidence="3 4" key="2">
    <citation type="journal article" date="2018" name="Plant J.">
        <title>The Physcomitrella patens chromosome-scale assembly reveals moss genome structure and evolution.</title>
        <authorList>
            <person name="Lang D."/>
            <person name="Ullrich K.K."/>
            <person name="Murat F."/>
            <person name="Fuchs J."/>
            <person name="Jenkins J."/>
            <person name="Haas F.B."/>
            <person name="Piednoel M."/>
            <person name="Gundlach H."/>
            <person name="Van Bel M."/>
            <person name="Meyberg R."/>
            <person name="Vives C."/>
            <person name="Morata J."/>
            <person name="Symeonidi A."/>
            <person name="Hiss M."/>
            <person name="Muchero W."/>
            <person name="Kamisugi Y."/>
            <person name="Saleh O."/>
            <person name="Blanc G."/>
            <person name="Decker E.L."/>
            <person name="van Gessel N."/>
            <person name="Grimwood J."/>
            <person name="Hayes R.D."/>
            <person name="Graham S.W."/>
            <person name="Gunter L.E."/>
            <person name="McDaniel S.F."/>
            <person name="Hoernstein S.N.W."/>
            <person name="Larsson A."/>
            <person name="Li F.W."/>
            <person name="Perroud P.F."/>
            <person name="Phillips J."/>
            <person name="Ranjan P."/>
            <person name="Rokshar D.S."/>
            <person name="Rothfels C.J."/>
            <person name="Schneider L."/>
            <person name="Shu S."/>
            <person name="Stevenson D.W."/>
            <person name="Thummler F."/>
            <person name="Tillich M."/>
            <person name="Villarreal Aguilar J.C."/>
            <person name="Widiez T."/>
            <person name="Wong G.K."/>
            <person name="Wymore A."/>
            <person name="Zhang Y."/>
            <person name="Zimmer A.D."/>
            <person name="Quatrano R.S."/>
            <person name="Mayer K.F.X."/>
            <person name="Goodstein D."/>
            <person name="Casacuberta J.M."/>
            <person name="Vandepoele K."/>
            <person name="Reski R."/>
            <person name="Cuming A.C."/>
            <person name="Tuskan G.A."/>
            <person name="Maumus F."/>
            <person name="Salse J."/>
            <person name="Schmutz J."/>
            <person name="Rensing S.A."/>
        </authorList>
    </citation>
    <scope>NUCLEOTIDE SEQUENCE [LARGE SCALE GENOMIC DNA]</scope>
    <source>
        <strain evidence="3 4">cv. Gransden 2004</strain>
    </source>
</reference>
<dbReference type="PANTHER" id="PTHR33476:SF22">
    <property type="entry name" value="PROTEIN POLAR LOCALIZATION DURING ASYMMETRIC DIVISION AND REDISTRIBUTION"/>
    <property type="match status" value="1"/>
</dbReference>
<dbReference type="RefSeq" id="XP_024369673.1">
    <property type="nucleotide sequence ID" value="XM_024513905.2"/>
</dbReference>
<dbReference type="EnsemblPlants" id="Pp3c3_35360V3.7">
    <property type="protein sequence ID" value="Pp3c3_35360V3.7"/>
    <property type="gene ID" value="Pp3c3_35360"/>
</dbReference>
<dbReference type="EnsemblPlants" id="Pp3c3_35360V3.3">
    <property type="protein sequence ID" value="Pp3c3_35360V3.3"/>
    <property type="gene ID" value="Pp3c3_35360"/>
</dbReference>
<protein>
    <submittedName>
        <fullName evidence="3">Uncharacterized protein</fullName>
    </submittedName>
</protein>
<dbReference type="Proteomes" id="UP000006727">
    <property type="component" value="Chromosome 3"/>
</dbReference>
<feature type="compositionally biased region" description="Basic and acidic residues" evidence="2">
    <location>
        <begin position="1432"/>
        <end position="1447"/>
    </location>
</feature>
<dbReference type="EnsemblPlants" id="Pp3c3_35360V3.4">
    <property type="protein sequence ID" value="Pp3c3_35360V3.4"/>
    <property type="gene ID" value="Pp3c3_35360"/>
</dbReference>
<feature type="compositionally biased region" description="Basic and acidic residues" evidence="2">
    <location>
        <begin position="1"/>
        <end position="11"/>
    </location>
</feature>
<feature type="region of interest" description="Disordered" evidence="2">
    <location>
        <begin position="331"/>
        <end position="351"/>
    </location>
</feature>
<organism evidence="3 4">
    <name type="scientific">Physcomitrium patens</name>
    <name type="common">Spreading-leaved earth moss</name>
    <name type="synonym">Physcomitrella patens</name>
    <dbReference type="NCBI Taxonomy" id="3218"/>
    <lineage>
        <taxon>Eukaryota</taxon>
        <taxon>Viridiplantae</taxon>
        <taxon>Streptophyta</taxon>
        <taxon>Embryophyta</taxon>
        <taxon>Bryophyta</taxon>
        <taxon>Bryophytina</taxon>
        <taxon>Bryopsida</taxon>
        <taxon>Funariidae</taxon>
        <taxon>Funariales</taxon>
        <taxon>Funariaceae</taxon>
        <taxon>Physcomitrium</taxon>
    </lineage>
</organism>
<evidence type="ECO:0000313" key="4">
    <source>
        <dbReference type="Proteomes" id="UP000006727"/>
    </source>
</evidence>
<reference evidence="3" key="3">
    <citation type="submission" date="2020-12" db="UniProtKB">
        <authorList>
            <consortium name="EnsemblPlants"/>
        </authorList>
    </citation>
    <scope>IDENTIFICATION</scope>
</reference>
<name>A0A7I4DE73_PHYPA</name>
<dbReference type="Gramene" id="Pp3c3_35360V3.5">
    <property type="protein sequence ID" value="Pp3c3_35360V3.5"/>
    <property type="gene ID" value="Pp3c3_35360"/>
</dbReference>
<evidence type="ECO:0000313" key="3">
    <source>
        <dbReference type="EnsemblPlants" id="Pp3c3_35360V3.7"/>
    </source>
</evidence>
<dbReference type="PANTHER" id="PTHR33476">
    <property type="entry name" value="EMB|CAB62613.1"/>
    <property type="match status" value="1"/>
</dbReference>
<dbReference type="Gramene" id="Pp3c3_35360V3.6">
    <property type="protein sequence ID" value="Pp3c3_35360V3.6"/>
    <property type="gene ID" value="Pp3c3_35360"/>
</dbReference>
<dbReference type="Gramene" id="Pp3c3_35360V3.7">
    <property type="protein sequence ID" value="Pp3c3_35360V3.7"/>
    <property type="gene ID" value="Pp3c3_35360"/>
</dbReference>
<reference evidence="3 4" key="1">
    <citation type="journal article" date="2008" name="Science">
        <title>The Physcomitrella genome reveals evolutionary insights into the conquest of land by plants.</title>
        <authorList>
            <person name="Rensing S."/>
            <person name="Lang D."/>
            <person name="Zimmer A."/>
            <person name="Terry A."/>
            <person name="Salamov A."/>
            <person name="Shapiro H."/>
            <person name="Nishiyama T."/>
            <person name="Perroud P.-F."/>
            <person name="Lindquist E."/>
            <person name="Kamisugi Y."/>
            <person name="Tanahashi T."/>
            <person name="Sakakibara K."/>
            <person name="Fujita T."/>
            <person name="Oishi K."/>
            <person name="Shin-I T."/>
            <person name="Kuroki Y."/>
            <person name="Toyoda A."/>
            <person name="Suzuki Y."/>
            <person name="Hashimoto A."/>
            <person name="Yamaguchi K."/>
            <person name="Sugano A."/>
            <person name="Kohara Y."/>
            <person name="Fujiyama A."/>
            <person name="Anterola A."/>
            <person name="Aoki S."/>
            <person name="Ashton N."/>
            <person name="Barbazuk W.B."/>
            <person name="Barker E."/>
            <person name="Bennetzen J."/>
            <person name="Bezanilla M."/>
            <person name="Blankenship R."/>
            <person name="Cho S.H."/>
            <person name="Dutcher S."/>
            <person name="Estelle M."/>
            <person name="Fawcett J.A."/>
            <person name="Gundlach H."/>
            <person name="Hanada K."/>
            <person name="Heyl A."/>
            <person name="Hicks K.A."/>
            <person name="Hugh J."/>
            <person name="Lohr M."/>
            <person name="Mayer K."/>
            <person name="Melkozernov A."/>
            <person name="Murata T."/>
            <person name="Nelson D."/>
            <person name="Pils B."/>
            <person name="Prigge M."/>
            <person name="Reiss B."/>
            <person name="Renner T."/>
            <person name="Rombauts S."/>
            <person name="Rushton P."/>
            <person name="Sanderfoot A."/>
            <person name="Schween G."/>
            <person name="Shiu S.-H."/>
            <person name="Stueber K."/>
            <person name="Theodoulou F.L."/>
            <person name="Tu H."/>
            <person name="Van de Peer Y."/>
            <person name="Verrier P.J."/>
            <person name="Waters E."/>
            <person name="Wood A."/>
            <person name="Yang L."/>
            <person name="Cove D."/>
            <person name="Cuming A."/>
            <person name="Hasebe M."/>
            <person name="Lucas S."/>
            <person name="Mishler D.B."/>
            <person name="Reski R."/>
            <person name="Grigoriev I."/>
            <person name="Quatrano R.S."/>
            <person name="Boore J.L."/>
        </authorList>
    </citation>
    <scope>NUCLEOTIDE SEQUENCE [LARGE SCALE GENOMIC DNA]</scope>
    <source>
        <strain evidence="3 4">cv. Gransden 2004</strain>
    </source>
</reference>
<feature type="compositionally biased region" description="Basic and acidic residues" evidence="2">
    <location>
        <begin position="331"/>
        <end position="342"/>
    </location>
</feature>
<evidence type="ECO:0000256" key="2">
    <source>
        <dbReference type="SAM" id="MobiDB-lite"/>
    </source>
</evidence>
<dbReference type="EnsemblPlants" id="Pp3c3_35360V3.5">
    <property type="protein sequence ID" value="Pp3c3_35360V3.5"/>
    <property type="gene ID" value="Pp3c3_35360"/>
</dbReference>
<dbReference type="GO" id="GO:0008356">
    <property type="term" value="P:asymmetric cell division"/>
    <property type="evidence" value="ECO:0007669"/>
    <property type="project" value="InterPro"/>
</dbReference>
<dbReference type="GeneID" id="112279453"/>
<dbReference type="EnsemblPlants" id="Pp3c3_35360V3.6">
    <property type="protein sequence ID" value="Pp3c3_35360V3.6"/>
    <property type="gene ID" value="Pp3c3_35360"/>
</dbReference>
<accession>A0A7I4DE73</accession>
<feature type="compositionally biased region" description="Polar residues" evidence="2">
    <location>
        <begin position="1373"/>
        <end position="1388"/>
    </location>
</feature>
<evidence type="ECO:0000256" key="1">
    <source>
        <dbReference type="SAM" id="Coils"/>
    </source>
</evidence>
<feature type="compositionally biased region" description="Basic and acidic residues" evidence="2">
    <location>
        <begin position="684"/>
        <end position="694"/>
    </location>
</feature>
<feature type="compositionally biased region" description="Basic and acidic residues" evidence="2">
    <location>
        <begin position="920"/>
        <end position="944"/>
    </location>
</feature>
<dbReference type="RefSeq" id="XP_024369674.1">
    <property type="nucleotide sequence ID" value="XM_024513906.2"/>
</dbReference>
<dbReference type="InterPro" id="IPR040348">
    <property type="entry name" value="POLAR-like"/>
</dbReference>
<proteinExistence type="predicted"/>
<dbReference type="Gramene" id="Pp3c3_35360V3.3">
    <property type="protein sequence ID" value="Pp3c3_35360V3.3"/>
    <property type="gene ID" value="Pp3c3_35360"/>
</dbReference>
<gene>
    <name evidence="3" type="primary">LOC112279453</name>
</gene>
<dbReference type="OrthoDB" id="1657181at2759"/>